<accession>A0ABP1JF42</accession>
<comment type="caution">
    <text evidence="1">The sequence shown here is derived from an EMBL/GenBank/DDBJ whole genome shotgun (WGS) entry which is preliminary data.</text>
</comment>
<proteinExistence type="predicted"/>
<evidence type="ECO:0000313" key="1">
    <source>
        <dbReference type="EMBL" id="CAL6036758.1"/>
    </source>
</evidence>
<organism evidence="1 2">
    <name type="scientific">Hexamita inflata</name>
    <dbReference type="NCBI Taxonomy" id="28002"/>
    <lineage>
        <taxon>Eukaryota</taxon>
        <taxon>Metamonada</taxon>
        <taxon>Diplomonadida</taxon>
        <taxon>Hexamitidae</taxon>
        <taxon>Hexamitinae</taxon>
        <taxon>Hexamita</taxon>
    </lineage>
</organism>
<name>A0ABP1JF42_9EUKA</name>
<protein>
    <submittedName>
        <fullName evidence="1">Hypothetical_protein</fullName>
    </submittedName>
</protein>
<dbReference type="Proteomes" id="UP001642409">
    <property type="component" value="Unassembled WGS sequence"/>
</dbReference>
<keyword evidence="2" id="KW-1185">Reference proteome</keyword>
<sequence length="202" mass="24128">MNELKLQSDTKRVQDHHTNRINIVNQISQDRLKEIEKLSCIVAKALQGSTLEDVSEIGQIYEFWENFQKSVKEEYSMKKTKTVLLVNERNITIPCRCIRYTNPKEAMKEFQEIYNENHVFSYCRLKQYTNLMCFRIFDKSRVEEIQTCIKYTQKLSGRFMFLCFYLYLLKVQNISIIDNTVFHQDVIDTSQQSLYQNSNNNK</sequence>
<dbReference type="EMBL" id="CAXDID020000134">
    <property type="protein sequence ID" value="CAL6036758.1"/>
    <property type="molecule type" value="Genomic_DNA"/>
</dbReference>
<evidence type="ECO:0000313" key="2">
    <source>
        <dbReference type="Proteomes" id="UP001642409"/>
    </source>
</evidence>
<gene>
    <name evidence="1" type="ORF">HINF_LOCUS36567</name>
</gene>
<reference evidence="1 2" key="1">
    <citation type="submission" date="2024-07" db="EMBL/GenBank/DDBJ databases">
        <authorList>
            <person name="Akdeniz Z."/>
        </authorList>
    </citation>
    <scope>NUCLEOTIDE SEQUENCE [LARGE SCALE GENOMIC DNA]</scope>
</reference>